<reference evidence="10" key="1">
    <citation type="journal article" date="2020" name="mSystems">
        <title>Genome- and Community-Level Interaction Insights into Carbon Utilization and Element Cycling Functions of Hydrothermarchaeota in Hydrothermal Sediment.</title>
        <authorList>
            <person name="Zhou Z."/>
            <person name="Liu Y."/>
            <person name="Xu W."/>
            <person name="Pan J."/>
            <person name="Luo Z.H."/>
            <person name="Li M."/>
        </authorList>
    </citation>
    <scope>NUCLEOTIDE SEQUENCE [LARGE SCALE GENOMIC DNA]</scope>
    <source>
        <strain evidence="10">HyVt-233</strain>
    </source>
</reference>
<organism evidence="10">
    <name type="scientific">Desulfofervidus auxilii</name>
    <dbReference type="NCBI Taxonomy" id="1621989"/>
    <lineage>
        <taxon>Bacteria</taxon>
        <taxon>Pseudomonadati</taxon>
        <taxon>Thermodesulfobacteriota</taxon>
        <taxon>Candidatus Desulfofervidia</taxon>
        <taxon>Candidatus Desulfofervidales</taxon>
        <taxon>Candidatus Desulfofervidaceae</taxon>
        <taxon>Candidatus Desulfofervidus</taxon>
    </lineage>
</organism>
<evidence type="ECO:0000256" key="1">
    <source>
        <dbReference type="ARBA" id="ARBA00004141"/>
    </source>
</evidence>
<evidence type="ECO:0000256" key="8">
    <source>
        <dbReference type="SAM" id="Phobius"/>
    </source>
</evidence>
<feature type="transmembrane region" description="Helical" evidence="8">
    <location>
        <begin position="132"/>
        <end position="150"/>
    </location>
</feature>
<evidence type="ECO:0000256" key="7">
    <source>
        <dbReference type="ARBA" id="ARBA00023136"/>
    </source>
</evidence>
<dbReference type="Pfam" id="PF01769">
    <property type="entry name" value="MgtE"/>
    <property type="match status" value="1"/>
</dbReference>
<evidence type="ECO:0000256" key="5">
    <source>
        <dbReference type="ARBA" id="ARBA00022842"/>
    </source>
</evidence>
<sequence length="151" mass="16155">MWFFKRTIGEAIALISFIPVITGMGGNVGIQSSTITVRGLATGRVRSFNFKYHLIKEIKVAFLMANICGATVGLIAFLWHGEAILGLVVGLAMFCAMTIAVLMGTLMPLILRKLGVDPAVASGPFVTTANDVVGILIYMIIATIFLKYLSG</sequence>
<proteinExistence type="inferred from homology"/>
<keyword evidence="3" id="KW-0813">Transport</keyword>
<keyword evidence="7 8" id="KW-0472">Membrane</keyword>
<keyword evidence="4 8" id="KW-0812">Transmembrane</keyword>
<evidence type="ECO:0000256" key="3">
    <source>
        <dbReference type="ARBA" id="ARBA00022448"/>
    </source>
</evidence>
<feature type="transmembrane region" description="Helical" evidence="8">
    <location>
        <begin position="85"/>
        <end position="111"/>
    </location>
</feature>
<evidence type="ECO:0000313" key="10">
    <source>
        <dbReference type="EMBL" id="HDD43886.1"/>
    </source>
</evidence>
<comment type="subcellular location">
    <subcellularLocation>
        <location evidence="1">Membrane</location>
        <topology evidence="1">Multi-pass membrane protein</topology>
    </subcellularLocation>
</comment>
<keyword evidence="5" id="KW-0460">Magnesium</keyword>
<accession>A0A7C0Y2C4</accession>
<dbReference type="PANTHER" id="PTHR41394">
    <property type="entry name" value="MAGNESIUM TRANSPORTER MGTE"/>
    <property type="match status" value="1"/>
</dbReference>
<dbReference type="PANTHER" id="PTHR41394:SF5">
    <property type="entry name" value="SLC41A_MGTE INTEGRAL MEMBRANE DOMAIN-CONTAINING PROTEIN"/>
    <property type="match status" value="1"/>
</dbReference>
<dbReference type="InterPro" id="IPR036739">
    <property type="entry name" value="SLC41_membr_dom_sf"/>
</dbReference>
<dbReference type="GO" id="GO:0016020">
    <property type="term" value="C:membrane"/>
    <property type="evidence" value="ECO:0007669"/>
    <property type="project" value="UniProtKB-SubCell"/>
</dbReference>
<dbReference type="SUPFAM" id="SSF161093">
    <property type="entry name" value="MgtE membrane domain-like"/>
    <property type="match status" value="1"/>
</dbReference>
<feature type="transmembrane region" description="Helical" evidence="8">
    <location>
        <begin position="58"/>
        <end position="79"/>
    </location>
</feature>
<gene>
    <name evidence="10" type="ORF">ENG63_03370</name>
</gene>
<feature type="transmembrane region" description="Helical" evidence="8">
    <location>
        <begin position="12"/>
        <end position="37"/>
    </location>
</feature>
<evidence type="ECO:0000256" key="4">
    <source>
        <dbReference type="ARBA" id="ARBA00022692"/>
    </source>
</evidence>
<evidence type="ECO:0000256" key="6">
    <source>
        <dbReference type="ARBA" id="ARBA00022989"/>
    </source>
</evidence>
<dbReference type="GO" id="GO:0008324">
    <property type="term" value="F:monoatomic cation transmembrane transporter activity"/>
    <property type="evidence" value="ECO:0007669"/>
    <property type="project" value="InterPro"/>
</dbReference>
<evidence type="ECO:0000259" key="9">
    <source>
        <dbReference type="Pfam" id="PF01769"/>
    </source>
</evidence>
<dbReference type="Proteomes" id="UP000886289">
    <property type="component" value="Unassembled WGS sequence"/>
</dbReference>
<dbReference type="AlphaFoldDB" id="A0A7C0Y2C4"/>
<name>A0A7C0Y2C4_DESA2</name>
<dbReference type="InterPro" id="IPR006667">
    <property type="entry name" value="SLC41_membr_dom"/>
</dbReference>
<dbReference type="Gene3D" id="1.10.357.20">
    <property type="entry name" value="SLC41 divalent cation transporters, integral membrane domain"/>
    <property type="match status" value="1"/>
</dbReference>
<keyword evidence="6 8" id="KW-1133">Transmembrane helix</keyword>
<evidence type="ECO:0000256" key="2">
    <source>
        <dbReference type="ARBA" id="ARBA00009749"/>
    </source>
</evidence>
<comment type="similarity">
    <text evidence="2">Belongs to the SLC41A transporter family.</text>
</comment>
<feature type="domain" description="SLC41A/MgtE integral membrane" evidence="9">
    <location>
        <begin position="18"/>
        <end position="141"/>
    </location>
</feature>
<comment type="caution">
    <text evidence="10">The sequence shown here is derived from an EMBL/GenBank/DDBJ whole genome shotgun (WGS) entry which is preliminary data.</text>
</comment>
<protein>
    <submittedName>
        <fullName evidence="10">Magnesium transporter</fullName>
    </submittedName>
</protein>
<dbReference type="EMBL" id="DRBS01000130">
    <property type="protein sequence ID" value="HDD43886.1"/>
    <property type="molecule type" value="Genomic_DNA"/>
</dbReference>